<feature type="compositionally biased region" description="Acidic residues" evidence="10">
    <location>
        <begin position="436"/>
        <end position="445"/>
    </location>
</feature>
<evidence type="ECO:0000256" key="5">
    <source>
        <dbReference type="ARBA" id="ARBA00022777"/>
    </source>
</evidence>
<feature type="region of interest" description="Disordered" evidence="10">
    <location>
        <begin position="1"/>
        <end position="47"/>
    </location>
</feature>
<feature type="region of interest" description="Disordered" evidence="10">
    <location>
        <begin position="641"/>
        <end position="665"/>
    </location>
</feature>
<proteinExistence type="predicted"/>
<protein>
    <recommendedName>
        <fullName evidence="1">non-specific serine/threonine protein kinase</fullName>
        <ecNumber evidence="1">2.7.11.1</ecNumber>
    </recommendedName>
</protein>
<dbReference type="GO" id="GO:0005634">
    <property type="term" value="C:nucleus"/>
    <property type="evidence" value="ECO:0007669"/>
    <property type="project" value="TreeGrafter"/>
</dbReference>
<dbReference type="SUPFAM" id="SSF56112">
    <property type="entry name" value="Protein kinase-like (PK-like)"/>
    <property type="match status" value="1"/>
</dbReference>
<keyword evidence="12" id="KW-1185">Reference proteome</keyword>
<evidence type="ECO:0000256" key="9">
    <source>
        <dbReference type="PROSITE-ProRule" id="PRU10141"/>
    </source>
</evidence>
<feature type="binding site" evidence="9">
    <location>
        <position position="496"/>
    </location>
    <ligand>
        <name>ATP</name>
        <dbReference type="ChEBI" id="CHEBI:30616"/>
    </ligand>
</feature>
<keyword evidence="5" id="KW-0418">Kinase</keyword>
<dbReference type="InterPro" id="IPR008271">
    <property type="entry name" value="Ser/Thr_kinase_AS"/>
</dbReference>
<dbReference type="Pfam" id="PF00069">
    <property type="entry name" value="Pkinase"/>
    <property type="match status" value="2"/>
</dbReference>
<accession>A0A1I7XSA1</accession>
<dbReference type="FunFam" id="3.30.200.20:FF:000163">
    <property type="entry name" value="SRSF protein kinase 2 isoform X1"/>
    <property type="match status" value="1"/>
</dbReference>
<keyword evidence="3" id="KW-0808">Transferase</keyword>
<feature type="region of interest" description="Disordered" evidence="10">
    <location>
        <begin position="368"/>
        <end position="453"/>
    </location>
</feature>
<dbReference type="AlphaFoldDB" id="A0A1I7XSA1"/>
<dbReference type="InterPro" id="IPR011009">
    <property type="entry name" value="Kinase-like_dom_sf"/>
</dbReference>
<dbReference type="Proteomes" id="UP000095283">
    <property type="component" value="Unplaced"/>
</dbReference>
<dbReference type="GO" id="GO:0000245">
    <property type="term" value="P:spliceosomal complex assembly"/>
    <property type="evidence" value="ECO:0007669"/>
    <property type="project" value="TreeGrafter"/>
</dbReference>
<evidence type="ECO:0000256" key="1">
    <source>
        <dbReference type="ARBA" id="ARBA00012513"/>
    </source>
</evidence>
<name>A0A1I7XSA1_HETBA</name>
<dbReference type="InterPro" id="IPR051334">
    <property type="entry name" value="SRPK"/>
</dbReference>
<dbReference type="GO" id="GO:0004674">
    <property type="term" value="F:protein serine/threonine kinase activity"/>
    <property type="evidence" value="ECO:0007669"/>
    <property type="project" value="UniProtKB-KW"/>
</dbReference>
<evidence type="ECO:0000256" key="2">
    <source>
        <dbReference type="ARBA" id="ARBA00022527"/>
    </source>
</evidence>
<evidence type="ECO:0000256" key="10">
    <source>
        <dbReference type="SAM" id="MobiDB-lite"/>
    </source>
</evidence>
<evidence type="ECO:0000256" key="3">
    <source>
        <dbReference type="ARBA" id="ARBA00022679"/>
    </source>
</evidence>
<keyword evidence="2" id="KW-0723">Serine/threonine-protein kinase</keyword>
<feature type="compositionally biased region" description="Basic residues" evidence="10">
    <location>
        <begin position="654"/>
        <end position="665"/>
    </location>
</feature>
<feature type="domain" description="Protein kinase" evidence="11">
    <location>
        <begin position="467"/>
        <end position="1003"/>
    </location>
</feature>
<dbReference type="GO" id="GO:0050684">
    <property type="term" value="P:regulation of mRNA processing"/>
    <property type="evidence" value="ECO:0007669"/>
    <property type="project" value="TreeGrafter"/>
</dbReference>
<feature type="compositionally biased region" description="Basic residues" evidence="10">
    <location>
        <begin position="12"/>
        <end position="26"/>
    </location>
</feature>
<organism evidence="12 13">
    <name type="scientific">Heterorhabditis bacteriophora</name>
    <name type="common">Entomopathogenic nematode worm</name>
    <dbReference type="NCBI Taxonomy" id="37862"/>
    <lineage>
        <taxon>Eukaryota</taxon>
        <taxon>Metazoa</taxon>
        <taxon>Ecdysozoa</taxon>
        <taxon>Nematoda</taxon>
        <taxon>Chromadorea</taxon>
        <taxon>Rhabditida</taxon>
        <taxon>Rhabditina</taxon>
        <taxon>Rhabditomorpha</taxon>
        <taxon>Strongyloidea</taxon>
        <taxon>Heterorhabditidae</taxon>
        <taxon>Heterorhabditis</taxon>
    </lineage>
</organism>
<dbReference type="EC" id="2.7.11.1" evidence="1"/>
<feature type="region of interest" description="Disordered" evidence="10">
    <location>
        <begin position="695"/>
        <end position="714"/>
    </location>
</feature>
<dbReference type="PROSITE" id="PS00107">
    <property type="entry name" value="PROTEIN_KINASE_ATP"/>
    <property type="match status" value="1"/>
</dbReference>
<dbReference type="InterPro" id="IPR000719">
    <property type="entry name" value="Prot_kinase_dom"/>
</dbReference>
<dbReference type="SMART" id="SM00220">
    <property type="entry name" value="S_TKc"/>
    <property type="match status" value="1"/>
</dbReference>
<feature type="compositionally biased region" description="Polar residues" evidence="10">
    <location>
        <begin position="368"/>
        <end position="400"/>
    </location>
</feature>
<comment type="catalytic activity">
    <reaction evidence="8">
        <text>L-seryl-[protein] + ATP = O-phospho-L-seryl-[protein] + ADP + H(+)</text>
        <dbReference type="Rhea" id="RHEA:17989"/>
        <dbReference type="Rhea" id="RHEA-COMP:9863"/>
        <dbReference type="Rhea" id="RHEA-COMP:11604"/>
        <dbReference type="ChEBI" id="CHEBI:15378"/>
        <dbReference type="ChEBI" id="CHEBI:29999"/>
        <dbReference type="ChEBI" id="CHEBI:30616"/>
        <dbReference type="ChEBI" id="CHEBI:83421"/>
        <dbReference type="ChEBI" id="CHEBI:456216"/>
        <dbReference type="EC" id="2.7.11.1"/>
    </reaction>
</comment>
<keyword evidence="4 9" id="KW-0547">Nucleotide-binding</keyword>
<evidence type="ECO:0000256" key="7">
    <source>
        <dbReference type="ARBA" id="ARBA00047899"/>
    </source>
</evidence>
<evidence type="ECO:0000256" key="4">
    <source>
        <dbReference type="ARBA" id="ARBA00022741"/>
    </source>
</evidence>
<sequence>MGGDEKKVLTLQKKKKRKNNKKKGNNKPKIPPVNGSEPTSNGNHDATLDFDLGPPNIDFHDQIGIFAWIVMFVALLCRWLAPPRQQFNPHPHNEFGEVESEISLESSIIQNSSTDYSHEFSEVKNVLVQPVAEVFAPPNELSNSPYVSLSSFHSAESIRFDGDGEHLLSKHFNDNSTDININLLLTISRDSIPRKGRYEKLRHGSTFSLPEEIMRESEEIREELLHHLDENGLIPIPSEEFEPHRISMALSSSVSYDYQSPTIIPDKAITSAVFSVDSIDIDSNLSEDGSFGECNTNSTVESFDTSSEVFGSDSYFDYCMDSSDQEDKNEPSTSIIIPLRRYLGFSCIYISMHHFSYYRDVENTTPNGTSQLKKSKTIDNNIPQGSATEPLSRSYPNFPQQPDEHVSRSPTIGSESAGHRSDSSADGEPIPQDEVLGSDDEEQEDPRDYKKGGYHPVSIGDVFSGRYHVIRKLGWGHFSTVWLCWDTNGKRFVAMKIVKSAEHYTEAALDEIKLLLAVRDADRNDAGCQKVVQLLDEFSVSGVNGTHVCMVFEVLGCNLLKLIIRSGYQGLPMEQVRKITKQILEGLRYMHEKCNIIHTDIKPENVLVTMSHEEVKVMAQHAVVATKMNLKLSGSAVSTAPSHVQKKVQENLTKSKKKKMKKKAKKQRELLETQLAQMEGLTVDASTIQEVLSSAPNSARGTTRPPAPALLRGSMGPVPRLLQSQLGDGEQAIFCNPTYHSVQDSEGLEATKVQEISDAEDGTGIDIHQVSFSIQSPAPIDRTSLSPRSDSELRNALAINQPFGFGDTPLSPSHPFSSQQLPPVLPTPAVGPNLNDPYANIEVKIADLGNACWTHHHFTEDIQTRQYRSLEVLIGAGYGPPADIWSTACMAFELATGDYLFEPHQGDNYSRDEDHLAHIFELLGSIPPSVYKKGQHWKEFFNKQGRLLHIHQLKPWPLLDVLRQKYDWPFEQARQFASFLIPMLAFDQDERVTAAQALEHDWLKPFGGKPPPADCPIEVLKEIYPDGNIPGGCENSFNPDSGKNEGIDDHERLSNGLTMRIHENADRVSAEV</sequence>
<reference evidence="13" key="1">
    <citation type="submission" date="2016-11" db="UniProtKB">
        <authorList>
            <consortium name="WormBaseParasite"/>
        </authorList>
    </citation>
    <scope>IDENTIFICATION</scope>
</reference>
<dbReference type="Gene3D" id="3.30.200.20">
    <property type="entry name" value="Phosphorylase Kinase, domain 1"/>
    <property type="match status" value="1"/>
</dbReference>
<evidence type="ECO:0000256" key="6">
    <source>
        <dbReference type="ARBA" id="ARBA00022840"/>
    </source>
</evidence>
<dbReference type="GO" id="GO:0005524">
    <property type="term" value="F:ATP binding"/>
    <property type="evidence" value="ECO:0007669"/>
    <property type="project" value="UniProtKB-UniRule"/>
</dbReference>
<dbReference type="Gene3D" id="1.10.510.10">
    <property type="entry name" value="Transferase(Phosphotransferase) domain 1"/>
    <property type="match status" value="1"/>
</dbReference>
<dbReference type="PANTHER" id="PTHR47634">
    <property type="entry name" value="PROTEIN KINASE DOMAIN-CONTAINING PROTEIN-RELATED"/>
    <property type="match status" value="1"/>
</dbReference>
<dbReference type="WBParaSite" id="Hba_20618">
    <property type="protein sequence ID" value="Hba_20618"/>
    <property type="gene ID" value="Hba_20618"/>
</dbReference>
<dbReference type="InterPro" id="IPR017441">
    <property type="entry name" value="Protein_kinase_ATP_BS"/>
</dbReference>
<evidence type="ECO:0000259" key="11">
    <source>
        <dbReference type="PROSITE" id="PS50011"/>
    </source>
</evidence>
<dbReference type="FunFam" id="1.10.510.10:FF:000591">
    <property type="entry name" value="Serine protein kinase Sky1"/>
    <property type="match status" value="1"/>
</dbReference>
<dbReference type="GO" id="GO:0005737">
    <property type="term" value="C:cytoplasm"/>
    <property type="evidence" value="ECO:0007669"/>
    <property type="project" value="TreeGrafter"/>
</dbReference>
<keyword evidence="6 9" id="KW-0067">ATP-binding</keyword>
<evidence type="ECO:0000313" key="12">
    <source>
        <dbReference type="Proteomes" id="UP000095283"/>
    </source>
</evidence>
<evidence type="ECO:0000256" key="8">
    <source>
        <dbReference type="ARBA" id="ARBA00048679"/>
    </source>
</evidence>
<feature type="region of interest" description="Disordered" evidence="10">
    <location>
        <begin position="1034"/>
        <end position="1056"/>
    </location>
</feature>
<dbReference type="PANTHER" id="PTHR47634:SF9">
    <property type="entry name" value="PROTEIN KINASE DOMAIN-CONTAINING PROTEIN-RELATED"/>
    <property type="match status" value="1"/>
</dbReference>
<dbReference type="PROSITE" id="PS00108">
    <property type="entry name" value="PROTEIN_KINASE_ST"/>
    <property type="match status" value="1"/>
</dbReference>
<evidence type="ECO:0000313" key="13">
    <source>
        <dbReference type="WBParaSite" id="Hba_20618"/>
    </source>
</evidence>
<comment type="catalytic activity">
    <reaction evidence="7">
        <text>L-threonyl-[protein] + ATP = O-phospho-L-threonyl-[protein] + ADP + H(+)</text>
        <dbReference type="Rhea" id="RHEA:46608"/>
        <dbReference type="Rhea" id="RHEA-COMP:11060"/>
        <dbReference type="Rhea" id="RHEA-COMP:11605"/>
        <dbReference type="ChEBI" id="CHEBI:15378"/>
        <dbReference type="ChEBI" id="CHEBI:30013"/>
        <dbReference type="ChEBI" id="CHEBI:30616"/>
        <dbReference type="ChEBI" id="CHEBI:61977"/>
        <dbReference type="ChEBI" id="CHEBI:456216"/>
        <dbReference type="EC" id="2.7.11.1"/>
    </reaction>
</comment>
<dbReference type="PROSITE" id="PS50011">
    <property type="entry name" value="PROTEIN_KINASE_DOM"/>
    <property type="match status" value="1"/>
</dbReference>
<feature type="compositionally biased region" description="Basic and acidic residues" evidence="10">
    <location>
        <begin position="1042"/>
        <end position="1053"/>
    </location>
</feature>